<dbReference type="EMBL" id="GL533998">
    <property type="protein sequence ID" value="EFQ93084.1"/>
    <property type="molecule type" value="Genomic_DNA"/>
</dbReference>
<reference evidence="2 3" key="1">
    <citation type="journal article" date="2010" name="Genome Biol.">
        <title>A first genome assembly of the barley fungal pathogen Pyrenophora teres f. teres.</title>
        <authorList>
            <person name="Ellwood S.R."/>
            <person name="Liu Z."/>
            <person name="Syme R.A."/>
            <person name="Lai Z."/>
            <person name="Hane J.K."/>
            <person name="Keiper F."/>
            <person name="Moffat C.S."/>
            <person name="Oliver R.P."/>
            <person name="Friesen T.L."/>
        </authorList>
    </citation>
    <scope>NUCLEOTIDE SEQUENCE [LARGE SCALE GENOMIC DNA]</scope>
    <source>
        <strain evidence="2 3">0-1</strain>
    </source>
</reference>
<dbReference type="AlphaFoldDB" id="E3RMG5"/>
<evidence type="ECO:0000256" key="1">
    <source>
        <dbReference type="SAM" id="Phobius"/>
    </source>
</evidence>
<feature type="transmembrane region" description="Helical" evidence="1">
    <location>
        <begin position="51"/>
        <end position="72"/>
    </location>
</feature>
<gene>
    <name evidence="2" type="ORF">PTT_09640</name>
</gene>
<keyword evidence="1" id="KW-1133">Transmembrane helix</keyword>
<evidence type="ECO:0000313" key="2">
    <source>
        <dbReference type="EMBL" id="EFQ93084.1"/>
    </source>
</evidence>
<protein>
    <submittedName>
        <fullName evidence="2">Uncharacterized protein</fullName>
    </submittedName>
</protein>
<dbReference type="Proteomes" id="UP000001067">
    <property type="component" value="Unassembled WGS sequence"/>
</dbReference>
<keyword evidence="1" id="KW-0472">Membrane</keyword>
<dbReference type="KEGG" id="pte:PTT_09640"/>
<keyword evidence="3" id="KW-1185">Reference proteome</keyword>
<proteinExistence type="predicted"/>
<keyword evidence="1" id="KW-0812">Transmembrane</keyword>
<accession>E3RMG5</accession>
<organism evidence="3">
    <name type="scientific">Pyrenophora teres f. teres (strain 0-1)</name>
    <name type="common">Barley net blotch fungus</name>
    <name type="synonym">Drechslera teres f. teres</name>
    <dbReference type="NCBI Taxonomy" id="861557"/>
    <lineage>
        <taxon>Eukaryota</taxon>
        <taxon>Fungi</taxon>
        <taxon>Dikarya</taxon>
        <taxon>Ascomycota</taxon>
        <taxon>Pezizomycotina</taxon>
        <taxon>Dothideomycetes</taxon>
        <taxon>Pleosporomycetidae</taxon>
        <taxon>Pleosporales</taxon>
        <taxon>Pleosporineae</taxon>
        <taxon>Pleosporaceae</taxon>
        <taxon>Pyrenophora</taxon>
    </lineage>
</organism>
<sequence length="74" mass="8299">MSLNTLLASAISTLPSRRPATPPHFDAVIRTETVCNTSNAKRQRLKKHISYNVRVFSALANFFFVVATSYHFSV</sequence>
<dbReference type="HOGENOM" id="CLU_2689031_0_0_1"/>
<evidence type="ECO:0000313" key="3">
    <source>
        <dbReference type="Proteomes" id="UP000001067"/>
    </source>
</evidence>
<name>E3RMG5_PYRTT</name>